<keyword evidence="3" id="KW-1185">Reference proteome</keyword>
<proteinExistence type="predicted"/>
<evidence type="ECO:0008006" key="4">
    <source>
        <dbReference type="Google" id="ProtNLM"/>
    </source>
</evidence>
<dbReference type="EMBL" id="BLXT01002861">
    <property type="protein sequence ID" value="GFN98747.1"/>
    <property type="molecule type" value="Genomic_DNA"/>
</dbReference>
<feature type="signal peptide" evidence="1">
    <location>
        <begin position="1"/>
        <end position="37"/>
    </location>
</feature>
<sequence>MASSDWTSPSCSMLWWPQLPTVVTILLLMQLRPGSEAQMIDFYLILNKQSSLSGTQACKDRGYDGLAVLSTPEVYSHAVEFTKFVRSTGNGGVNVGLTFRSGDGLPIWADGTSLATDTPRREQEPDAEKTLYARLNNFGKLYGTAEHKERYSLCGNCECLQSPIVQQSLK</sequence>
<evidence type="ECO:0000256" key="1">
    <source>
        <dbReference type="SAM" id="SignalP"/>
    </source>
</evidence>
<evidence type="ECO:0000313" key="2">
    <source>
        <dbReference type="EMBL" id="GFN98747.1"/>
    </source>
</evidence>
<reference evidence="2 3" key="1">
    <citation type="journal article" date="2021" name="Elife">
        <title>Chloroplast acquisition without the gene transfer in kleptoplastic sea slugs, Plakobranchus ocellatus.</title>
        <authorList>
            <person name="Maeda T."/>
            <person name="Takahashi S."/>
            <person name="Yoshida T."/>
            <person name="Shimamura S."/>
            <person name="Takaki Y."/>
            <person name="Nagai Y."/>
            <person name="Toyoda A."/>
            <person name="Suzuki Y."/>
            <person name="Arimoto A."/>
            <person name="Ishii H."/>
            <person name="Satoh N."/>
            <person name="Nishiyama T."/>
            <person name="Hasebe M."/>
            <person name="Maruyama T."/>
            <person name="Minagawa J."/>
            <person name="Obokata J."/>
            <person name="Shigenobu S."/>
        </authorList>
    </citation>
    <scope>NUCLEOTIDE SEQUENCE [LARGE SCALE GENOMIC DNA]</scope>
</reference>
<dbReference type="CDD" id="cd00037">
    <property type="entry name" value="CLECT"/>
    <property type="match status" value="1"/>
</dbReference>
<dbReference type="AlphaFoldDB" id="A0AAV3ZV42"/>
<feature type="chain" id="PRO_5043439053" description="C-type lectin domain-containing protein" evidence="1">
    <location>
        <begin position="38"/>
        <end position="170"/>
    </location>
</feature>
<keyword evidence="1" id="KW-0732">Signal</keyword>
<protein>
    <recommendedName>
        <fullName evidence="4">C-type lectin domain-containing protein</fullName>
    </recommendedName>
</protein>
<name>A0AAV3ZV42_9GAST</name>
<dbReference type="Proteomes" id="UP000735302">
    <property type="component" value="Unassembled WGS sequence"/>
</dbReference>
<accession>A0AAV3ZV42</accession>
<gene>
    <name evidence="2" type="ORF">PoB_002525300</name>
</gene>
<evidence type="ECO:0000313" key="3">
    <source>
        <dbReference type="Proteomes" id="UP000735302"/>
    </source>
</evidence>
<comment type="caution">
    <text evidence="2">The sequence shown here is derived from an EMBL/GenBank/DDBJ whole genome shotgun (WGS) entry which is preliminary data.</text>
</comment>
<organism evidence="2 3">
    <name type="scientific">Plakobranchus ocellatus</name>
    <dbReference type="NCBI Taxonomy" id="259542"/>
    <lineage>
        <taxon>Eukaryota</taxon>
        <taxon>Metazoa</taxon>
        <taxon>Spiralia</taxon>
        <taxon>Lophotrochozoa</taxon>
        <taxon>Mollusca</taxon>
        <taxon>Gastropoda</taxon>
        <taxon>Heterobranchia</taxon>
        <taxon>Euthyneura</taxon>
        <taxon>Panpulmonata</taxon>
        <taxon>Sacoglossa</taxon>
        <taxon>Placobranchoidea</taxon>
        <taxon>Plakobranchidae</taxon>
        <taxon>Plakobranchus</taxon>
    </lineage>
</organism>